<keyword evidence="1" id="KW-1185">Reference proteome</keyword>
<evidence type="ECO:0000313" key="1">
    <source>
        <dbReference type="Proteomes" id="UP000887574"/>
    </source>
</evidence>
<dbReference type="Proteomes" id="UP000887574">
    <property type="component" value="Unplaced"/>
</dbReference>
<evidence type="ECO:0000313" key="2">
    <source>
        <dbReference type="WBParaSite" id="jg12723"/>
    </source>
</evidence>
<protein>
    <submittedName>
        <fullName evidence="2">Uncharacterized protein</fullName>
    </submittedName>
</protein>
<accession>A0A915CV72</accession>
<proteinExistence type="predicted"/>
<dbReference type="AlphaFoldDB" id="A0A915CV72"/>
<dbReference type="WBParaSite" id="jg12723">
    <property type="protein sequence ID" value="jg12723"/>
    <property type="gene ID" value="jg12723"/>
</dbReference>
<organism evidence="1 2">
    <name type="scientific">Ditylenchus dipsaci</name>
    <dbReference type="NCBI Taxonomy" id="166011"/>
    <lineage>
        <taxon>Eukaryota</taxon>
        <taxon>Metazoa</taxon>
        <taxon>Ecdysozoa</taxon>
        <taxon>Nematoda</taxon>
        <taxon>Chromadorea</taxon>
        <taxon>Rhabditida</taxon>
        <taxon>Tylenchina</taxon>
        <taxon>Tylenchomorpha</taxon>
        <taxon>Sphaerularioidea</taxon>
        <taxon>Anguinidae</taxon>
        <taxon>Anguininae</taxon>
        <taxon>Ditylenchus</taxon>
    </lineage>
</organism>
<reference evidence="2" key="1">
    <citation type="submission" date="2022-11" db="UniProtKB">
        <authorList>
            <consortium name="WormBaseParasite"/>
        </authorList>
    </citation>
    <scope>IDENTIFICATION</scope>
</reference>
<name>A0A915CV72_9BILA</name>
<sequence length="163" mass="18016">MLLQNALVFSLEGKNRPYKVSREKSTIATRSACLLHFSTDKVPLDEQCASAIPPSLDTKWEFSSVPEVVELDCIRCEGQVLVNGQSTDSVQNNNEDSTLKLAPITLNDERPPGSSSQSIVDITNFHNADILKHNRHRQVLNPQGMSFIMGVSINKGKVHTCLL</sequence>